<feature type="domain" description="B12-binding N-terminal" evidence="6">
    <location>
        <begin position="1"/>
        <end position="93"/>
    </location>
</feature>
<keyword evidence="7" id="KW-0808">Transferase</keyword>
<protein>
    <submittedName>
        <fullName evidence="7">Methyltransferase cognate corrinoid proteins</fullName>
    </submittedName>
</protein>
<dbReference type="STRING" id="1120918.SAMN05216249_12015"/>
<dbReference type="GO" id="GO:0005829">
    <property type="term" value="C:cytosol"/>
    <property type="evidence" value="ECO:0007669"/>
    <property type="project" value="TreeGrafter"/>
</dbReference>
<evidence type="ECO:0000313" key="7">
    <source>
        <dbReference type="EMBL" id="SFB31918.1"/>
    </source>
</evidence>
<evidence type="ECO:0000256" key="2">
    <source>
        <dbReference type="ARBA" id="ARBA00022723"/>
    </source>
</evidence>
<dbReference type="GO" id="GO:0032259">
    <property type="term" value="P:methylation"/>
    <property type="evidence" value="ECO:0007669"/>
    <property type="project" value="UniProtKB-KW"/>
</dbReference>
<dbReference type="Pfam" id="PF02310">
    <property type="entry name" value="B12-binding"/>
    <property type="match status" value="1"/>
</dbReference>
<dbReference type="SUPFAM" id="SSF52242">
    <property type="entry name" value="Cobalamin (vitamin B12)-binding domain"/>
    <property type="match status" value="1"/>
</dbReference>
<dbReference type="GO" id="GO:0050667">
    <property type="term" value="P:homocysteine metabolic process"/>
    <property type="evidence" value="ECO:0007669"/>
    <property type="project" value="TreeGrafter"/>
</dbReference>
<keyword evidence="2" id="KW-0479">Metal-binding</keyword>
<dbReference type="PANTHER" id="PTHR45833:SF1">
    <property type="entry name" value="METHIONINE SYNTHASE"/>
    <property type="match status" value="1"/>
</dbReference>
<dbReference type="SUPFAM" id="SSF47644">
    <property type="entry name" value="Methionine synthase domain"/>
    <property type="match status" value="1"/>
</dbReference>
<dbReference type="SMART" id="SM01018">
    <property type="entry name" value="B12-binding_2"/>
    <property type="match status" value="1"/>
</dbReference>
<reference evidence="7 8" key="1">
    <citation type="submission" date="2016-10" db="EMBL/GenBank/DDBJ databases">
        <authorList>
            <person name="de Groot N.N."/>
        </authorList>
    </citation>
    <scope>NUCLEOTIDE SEQUENCE [LARGE SCALE GENOMIC DNA]</scope>
    <source>
        <strain evidence="7 8">DSM 5522</strain>
    </source>
</reference>
<dbReference type="FunFam" id="3.40.50.280:FF:000003">
    <property type="entry name" value="Dimethylamine methyltransferase corrinoid protein"/>
    <property type="match status" value="1"/>
</dbReference>
<evidence type="ECO:0000256" key="3">
    <source>
        <dbReference type="ARBA" id="ARBA00023285"/>
    </source>
</evidence>
<evidence type="ECO:0000256" key="4">
    <source>
        <dbReference type="SAM" id="Coils"/>
    </source>
</evidence>
<gene>
    <name evidence="7" type="ORF">SAMN05216249_12015</name>
</gene>
<dbReference type="GO" id="GO:0031419">
    <property type="term" value="F:cobalamin binding"/>
    <property type="evidence" value="ECO:0007669"/>
    <property type="project" value="InterPro"/>
</dbReference>
<keyword evidence="4" id="KW-0175">Coiled coil</keyword>
<organism evidence="7 8">
    <name type="scientific">Acetitomaculum ruminis DSM 5522</name>
    <dbReference type="NCBI Taxonomy" id="1120918"/>
    <lineage>
        <taxon>Bacteria</taxon>
        <taxon>Bacillati</taxon>
        <taxon>Bacillota</taxon>
        <taxon>Clostridia</taxon>
        <taxon>Lachnospirales</taxon>
        <taxon>Lachnospiraceae</taxon>
        <taxon>Acetitomaculum</taxon>
    </lineage>
</organism>
<dbReference type="InterPro" id="IPR036594">
    <property type="entry name" value="Meth_synthase_dom"/>
</dbReference>
<proteinExistence type="inferred from homology"/>
<dbReference type="InterPro" id="IPR006158">
    <property type="entry name" value="Cobalamin-bd"/>
</dbReference>
<accession>A0A1I1A5R6</accession>
<dbReference type="Gene3D" id="3.40.50.280">
    <property type="entry name" value="Cobalamin-binding domain"/>
    <property type="match status" value="1"/>
</dbReference>
<dbReference type="PANTHER" id="PTHR45833">
    <property type="entry name" value="METHIONINE SYNTHASE"/>
    <property type="match status" value="1"/>
</dbReference>
<evidence type="ECO:0000256" key="1">
    <source>
        <dbReference type="ARBA" id="ARBA00010854"/>
    </source>
</evidence>
<feature type="domain" description="B12-binding" evidence="5">
    <location>
        <begin position="93"/>
        <end position="215"/>
    </location>
</feature>
<dbReference type="GO" id="GO:0046872">
    <property type="term" value="F:metal ion binding"/>
    <property type="evidence" value="ECO:0007669"/>
    <property type="project" value="UniProtKB-KW"/>
</dbReference>
<feature type="coiled-coil region" evidence="4">
    <location>
        <begin position="2"/>
        <end position="29"/>
    </location>
</feature>
<dbReference type="CDD" id="cd02070">
    <property type="entry name" value="corrinoid_protein_B12-BD"/>
    <property type="match status" value="1"/>
</dbReference>
<dbReference type="AlphaFoldDB" id="A0A1I1A5R6"/>
<comment type="similarity">
    <text evidence="1">Belongs to the methylamine corrinoid protein family.</text>
</comment>
<evidence type="ECO:0000313" key="8">
    <source>
        <dbReference type="Proteomes" id="UP000198838"/>
    </source>
</evidence>
<dbReference type="InterPro" id="IPR003759">
    <property type="entry name" value="Cbl-bd_cap"/>
</dbReference>
<dbReference type="Proteomes" id="UP000198838">
    <property type="component" value="Unassembled WGS sequence"/>
</dbReference>
<dbReference type="InterPro" id="IPR036724">
    <property type="entry name" value="Cobalamin-bd_sf"/>
</dbReference>
<dbReference type="PROSITE" id="PS51332">
    <property type="entry name" value="B12_BINDING"/>
    <property type="match status" value="1"/>
</dbReference>
<dbReference type="Gene3D" id="1.10.1240.10">
    <property type="entry name" value="Methionine synthase domain"/>
    <property type="match status" value="1"/>
</dbReference>
<dbReference type="RefSeq" id="WP_092874103.1">
    <property type="nucleotide sequence ID" value="NZ_FOJY01000020.1"/>
</dbReference>
<dbReference type="GO" id="GO:0008705">
    <property type="term" value="F:methionine synthase activity"/>
    <property type="evidence" value="ECO:0007669"/>
    <property type="project" value="TreeGrafter"/>
</dbReference>
<name>A0A1I1A5R6_9FIRM</name>
<evidence type="ECO:0000259" key="6">
    <source>
        <dbReference type="PROSITE" id="PS51337"/>
    </source>
</evidence>
<evidence type="ECO:0000259" key="5">
    <source>
        <dbReference type="PROSITE" id="PS51332"/>
    </source>
</evidence>
<dbReference type="EMBL" id="FOJY01000020">
    <property type="protein sequence ID" value="SFB31918.1"/>
    <property type="molecule type" value="Genomic_DNA"/>
</dbReference>
<keyword evidence="8" id="KW-1185">Reference proteome</keyword>
<dbReference type="GO" id="GO:0046653">
    <property type="term" value="P:tetrahydrofolate metabolic process"/>
    <property type="evidence" value="ECO:0007669"/>
    <property type="project" value="TreeGrafter"/>
</dbReference>
<dbReference type="PROSITE" id="PS51337">
    <property type="entry name" value="B12_BINDING_NTER"/>
    <property type="match status" value="1"/>
</dbReference>
<sequence length="215" mass="23503">MSKTKEELLEELSDAVVDMDEELAASTAKEYIDEGYDAYDGISEGLVDGMNKAGELFEEEEYFIPELLLCSDAMNSGIEVLSPHIERSRSKDEKIVVIGVVQGDTHDIGKNLVALMLEVAGYKIVDLGKDVPPQAFVDKAKELNADIIALSTLMTTTMPRMKEVIDILKKENIRENFKVIVGGGPISQKFADEIGADGYSVNATASVRLAQRIVS</sequence>
<dbReference type="Pfam" id="PF02607">
    <property type="entry name" value="B12-binding_2"/>
    <property type="match status" value="1"/>
</dbReference>
<dbReference type="InterPro" id="IPR050554">
    <property type="entry name" value="Met_Synthase/Corrinoid"/>
</dbReference>
<dbReference type="OrthoDB" id="9803687at2"/>
<keyword evidence="7" id="KW-0489">Methyltransferase</keyword>
<keyword evidence="3" id="KW-0170">Cobalt</keyword>